<protein>
    <submittedName>
        <fullName evidence="3">Glycosyl transferase</fullName>
    </submittedName>
</protein>
<dbReference type="AlphaFoldDB" id="A0A2H0XDI1"/>
<evidence type="ECO:0000313" key="3">
    <source>
        <dbReference type="EMBL" id="PIS22921.1"/>
    </source>
</evidence>
<dbReference type="SUPFAM" id="SSF53448">
    <property type="entry name" value="Nucleotide-diphospho-sugar transferases"/>
    <property type="match status" value="1"/>
</dbReference>
<accession>A0A2H0XDI1</accession>
<keyword evidence="1" id="KW-0472">Membrane</keyword>
<comment type="caution">
    <text evidence="3">The sequence shown here is derived from an EMBL/GenBank/DDBJ whole genome shotgun (WGS) entry which is preliminary data.</text>
</comment>
<reference evidence="4" key="1">
    <citation type="submission" date="2017-09" db="EMBL/GenBank/DDBJ databases">
        <title>Depth-based differentiation of microbial function through sediment-hosted aquifers and enrichment of novel symbionts in the deep terrestrial subsurface.</title>
        <authorList>
            <person name="Probst A.J."/>
            <person name="Ladd B."/>
            <person name="Jarett J.K."/>
            <person name="Geller-Mcgrath D.E."/>
            <person name="Sieber C.M.K."/>
            <person name="Emerson J.B."/>
            <person name="Anantharaman K."/>
            <person name="Thomas B.C."/>
            <person name="Malmstrom R."/>
            <person name="Stieglmeier M."/>
            <person name="Klingl A."/>
            <person name="Woyke T."/>
            <person name="Ryan C.M."/>
            <person name="Banfield J.F."/>
        </authorList>
    </citation>
    <scope>NUCLEOTIDE SEQUENCE [LARGE SCALE GENOMIC DNA]</scope>
</reference>
<dbReference type="InterPro" id="IPR050834">
    <property type="entry name" value="Glycosyltransf_2"/>
</dbReference>
<evidence type="ECO:0000259" key="2">
    <source>
        <dbReference type="Pfam" id="PF00535"/>
    </source>
</evidence>
<dbReference type="Pfam" id="PF00535">
    <property type="entry name" value="Glycos_transf_2"/>
    <property type="match status" value="1"/>
</dbReference>
<gene>
    <name evidence="3" type="ORF">COT49_02825</name>
</gene>
<keyword evidence="1" id="KW-0812">Transmembrane</keyword>
<dbReference type="InterPro" id="IPR001173">
    <property type="entry name" value="Glyco_trans_2-like"/>
</dbReference>
<evidence type="ECO:0000313" key="4">
    <source>
        <dbReference type="Proteomes" id="UP000230340"/>
    </source>
</evidence>
<organism evidence="3 4">
    <name type="scientific">candidate division WWE3 bacterium CG08_land_8_20_14_0_20_40_13</name>
    <dbReference type="NCBI Taxonomy" id="1975084"/>
    <lineage>
        <taxon>Bacteria</taxon>
        <taxon>Katanobacteria</taxon>
    </lineage>
</organism>
<dbReference type="PANTHER" id="PTHR43685:SF3">
    <property type="entry name" value="SLR2126 PROTEIN"/>
    <property type="match status" value="1"/>
</dbReference>
<feature type="domain" description="Glycosyltransferase 2-like" evidence="2">
    <location>
        <begin position="7"/>
        <end position="178"/>
    </location>
</feature>
<dbReference type="EMBL" id="PEYT01000024">
    <property type="protein sequence ID" value="PIS22921.1"/>
    <property type="molecule type" value="Genomic_DNA"/>
</dbReference>
<name>A0A2H0XDI1_UNCKA</name>
<dbReference type="GO" id="GO:0016740">
    <property type="term" value="F:transferase activity"/>
    <property type="evidence" value="ECO:0007669"/>
    <property type="project" value="UniProtKB-KW"/>
</dbReference>
<feature type="transmembrane region" description="Helical" evidence="1">
    <location>
        <begin position="251"/>
        <end position="272"/>
    </location>
</feature>
<feature type="transmembrane region" description="Helical" evidence="1">
    <location>
        <begin position="279"/>
        <end position="301"/>
    </location>
</feature>
<sequence>MKMPLVSIIIIAEKWNPFLEESLPKYQDLDYPNFETLVFLTKSKNGIARNSLPVSRQGHCPNLSFYYNPELINNPAQKRDLAIKYAKGEIFAFIDDDAFPSKDWLKEAVKNFDDPSVVAVGGPGITPIDASIFEKSSGWVSASPMGGFGSTYRFISSKRRFVDDYPSFNLLVRKDAFIKIGGFDSNFYPGEDTKLCLELTRGHISKIVYDPKAFVYHHKRPLFKKHLIQNGRYGLHRGHFARILPTTSRRWFYFIPSLFSFGLLFGVLSLPLNFKLGKFGLLGGLGTYGVLLLMNFLWVLVKSGSSVIALLTIPGVFLTHFWYGIQFLRGFFTKKMHDTYGRA</sequence>
<dbReference type="InterPro" id="IPR029044">
    <property type="entry name" value="Nucleotide-diphossugar_trans"/>
</dbReference>
<keyword evidence="3" id="KW-0808">Transferase</keyword>
<dbReference type="PANTHER" id="PTHR43685">
    <property type="entry name" value="GLYCOSYLTRANSFERASE"/>
    <property type="match status" value="1"/>
</dbReference>
<evidence type="ECO:0000256" key="1">
    <source>
        <dbReference type="SAM" id="Phobius"/>
    </source>
</evidence>
<proteinExistence type="predicted"/>
<dbReference type="Gene3D" id="3.90.550.10">
    <property type="entry name" value="Spore Coat Polysaccharide Biosynthesis Protein SpsA, Chain A"/>
    <property type="match status" value="1"/>
</dbReference>
<feature type="transmembrane region" description="Helical" evidence="1">
    <location>
        <begin position="307"/>
        <end position="325"/>
    </location>
</feature>
<dbReference type="Proteomes" id="UP000230340">
    <property type="component" value="Unassembled WGS sequence"/>
</dbReference>
<keyword evidence="1" id="KW-1133">Transmembrane helix</keyword>